<comment type="caution">
    <text evidence="8">The sequence shown here is derived from an EMBL/GenBank/DDBJ whole genome shotgun (WGS) entry which is preliminary data.</text>
</comment>
<comment type="subcellular location">
    <subcellularLocation>
        <location evidence="1">Membrane</location>
        <topology evidence="1">Multi-pass membrane protein</topology>
    </subcellularLocation>
</comment>
<dbReference type="PANTHER" id="PTHR43229">
    <property type="entry name" value="NODULATION PROTEIN J"/>
    <property type="match status" value="1"/>
</dbReference>
<evidence type="ECO:0000256" key="3">
    <source>
        <dbReference type="ARBA" id="ARBA00022989"/>
    </source>
</evidence>
<feature type="domain" description="ABC-2 type transporter transmembrane" evidence="7">
    <location>
        <begin position="14"/>
        <end position="208"/>
    </location>
</feature>
<sequence>MTIFLASVRLQLERLRRSPGSLQALVATPLYSLVFLSIVDLAGRPDLMAYAVLAPGVMALWSIGLTVSGETVDEERANGSLELLVAAPVSLTVVVLGRVGTITALSLVSVAESWLVCWAVTGVLLPVADPALFAGVLLCTVAAMVGTATALAGLFVLARSARVLQNALSYPVFLLGGAMVPTALLPDWLRPVSRLVFLSWSTDLLRQSLGGPRVVATGTGIAMILLLGGGGFAVGVVLMRRVLTRVRATGAVTLS</sequence>
<evidence type="ECO:0000256" key="5">
    <source>
        <dbReference type="ARBA" id="ARBA00023251"/>
    </source>
</evidence>
<dbReference type="InterPro" id="IPR000412">
    <property type="entry name" value="ABC_2_transport"/>
</dbReference>
<feature type="transmembrane region" description="Helical" evidence="6">
    <location>
        <begin position="214"/>
        <end position="238"/>
    </location>
</feature>
<dbReference type="GO" id="GO:0046677">
    <property type="term" value="P:response to antibiotic"/>
    <property type="evidence" value="ECO:0007669"/>
    <property type="project" value="UniProtKB-KW"/>
</dbReference>
<feature type="transmembrane region" description="Helical" evidence="6">
    <location>
        <begin position="47"/>
        <end position="67"/>
    </location>
</feature>
<keyword evidence="2 6" id="KW-0812">Transmembrane</keyword>
<evidence type="ECO:0000256" key="1">
    <source>
        <dbReference type="ARBA" id="ARBA00004141"/>
    </source>
</evidence>
<dbReference type="Proteomes" id="UP000542674">
    <property type="component" value="Unassembled WGS sequence"/>
</dbReference>
<feature type="transmembrane region" description="Helical" evidence="6">
    <location>
        <begin position="170"/>
        <end position="189"/>
    </location>
</feature>
<dbReference type="PIRSF" id="PIRSF006648">
    <property type="entry name" value="DrrB"/>
    <property type="match status" value="1"/>
</dbReference>
<feature type="transmembrane region" description="Helical" evidence="6">
    <location>
        <begin position="104"/>
        <end position="125"/>
    </location>
</feature>
<dbReference type="PANTHER" id="PTHR43229:SF2">
    <property type="entry name" value="NODULATION PROTEIN J"/>
    <property type="match status" value="1"/>
</dbReference>
<evidence type="ECO:0000256" key="6">
    <source>
        <dbReference type="SAM" id="Phobius"/>
    </source>
</evidence>
<accession>A0A7W7T3C3</accession>
<dbReference type="EMBL" id="JACHJS010000001">
    <property type="protein sequence ID" value="MBB4965751.1"/>
    <property type="molecule type" value="Genomic_DNA"/>
</dbReference>
<name>A0A7W7T3C3_9PSEU</name>
<feature type="transmembrane region" description="Helical" evidence="6">
    <location>
        <begin position="131"/>
        <end position="158"/>
    </location>
</feature>
<reference evidence="8 9" key="1">
    <citation type="submission" date="2020-08" db="EMBL/GenBank/DDBJ databases">
        <title>Sequencing the genomes of 1000 actinobacteria strains.</title>
        <authorList>
            <person name="Klenk H.-P."/>
        </authorList>
    </citation>
    <scope>NUCLEOTIDE SEQUENCE [LARGE SCALE GENOMIC DNA]</scope>
    <source>
        <strain evidence="8 9">DSM 45084</strain>
    </source>
</reference>
<protein>
    <submittedName>
        <fullName evidence="8">ABC-2 type transport system permease protein</fullName>
    </submittedName>
</protein>
<keyword evidence="4 6" id="KW-0472">Membrane</keyword>
<dbReference type="InterPro" id="IPR051784">
    <property type="entry name" value="Nod_factor_ABC_transporter"/>
</dbReference>
<proteinExistence type="predicted"/>
<organism evidence="8 9">
    <name type="scientific">Saccharothrix violaceirubra</name>
    <dbReference type="NCBI Taxonomy" id="413306"/>
    <lineage>
        <taxon>Bacteria</taxon>
        <taxon>Bacillati</taxon>
        <taxon>Actinomycetota</taxon>
        <taxon>Actinomycetes</taxon>
        <taxon>Pseudonocardiales</taxon>
        <taxon>Pseudonocardiaceae</taxon>
        <taxon>Saccharothrix</taxon>
    </lineage>
</organism>
<dbReference type="InterPro" id="IPR013525">
    <property type="entry name" value="ABC2_TM"/>
</dbReference>
<dbReference type="Pfam" id="PF01061">
    <property type="entry name" value="ABC2_membrane"/>
    <property type="match status" value="1"/>
</dbReference>
<evidence type="ECO:0000256" key="4">
    <source>
        <dbReference type="ARBA" id="ARBA00023136"/>
    </source>
</evidence>
<dbReference type="RefSeq" id="WP_184669415.1">
    <property type="nucleotide sequence ID" value="NZ_BAABAI010000038.1"/>
</dbReference>
<dbReference type="GO" id="GO:0043190">
    <property type="term" value="C:ATP-binding cassette (ABC) transporter complex"/>
    <property type="evidence" value="ECO:0007669"/>
    <property type="project" value="InterPro"/>
</dbReference>
<evidence type="ECO:0000313" key="9">
    <source>
        <dbReference type="Proteomes" id="UP000542674"/>
    </source>
</evidence>
<keyword evidence="5" id="KW-0046">Antibiotic resistance</keyword>
<evidence type="ECO:0000256" key="2">
    <source>
        <dbReference type="ARBA" id="ARBA00022692"/>
    </source>
</evidence>
<keyword evidence="3 6" id="KW-1133">Transmembrane helix</keyword>
<evidence type="ECO:0000259" key="7">
    <source>
        <dbReference type="Pfam" id="PF01061"/>
    </source>
</evidence>
<dbReference type="AlphaFoldDB" id="A0A7W7T3C3"/>
<evidence type="ECO:0000313" key="8">
    <source>
        <dbReference type="EMBL" id="MBB4965751.1"/>
    </source>
</evidence>
<gene>
    <name evidence="8" type="ORF">F4559_003110</name>
</gene>
<dbReference type="GO" id="GO:0140359">
    <property type="term" value="F:ABC-type transporter activity"/>
    <property type="evidence" value="ECO:0007669"/>
    <property type="project" value="InterPro"/>
</dbReference>
<keyword evidence="9" id="KW-1185">Reference proteome</keyword>
<feature type="transmembrane region" description="Helical" evidence="6">
    <location>
        <begin position="20"/>
        <end position="40"/>
    </location>
</feature>